<keyword evidence="3" id="KW-1185">Reference proteome</keyword>
<dbReference type="GO" id="GO:0008289">
    <property type="term" value="F:lipid binding"/>
    <property type="evidence" value="ECO:0007669"/>
    <property type="project" value="UniProtKB-KW"/>
</dbReference>
<gene>
    <name evidence="2" type="primary">degV</name>
    <name evidence="2" type="ORF">SALLE_v1c07230</name>
</gene>
<dbReference type="PANTHER" id="PTHR33434:SF2">
    <property type="entry name" value="FATTY ACID-BINDING PROTEIN TM_1468"/>
    <property type="match status" value="1"/>
</dbReference>
<dbReference type="PROSITE" id="PS51482">
    <property type="entry name" value="DEGV"/>
    <property type="match status" value="1"/>
</dbReference>
<reference evidence="2 3" key="1">
    <citation type="submission" date="2018-07" db="EMBL/GenBank/DDBJ databases">
        <title>Complete genome sequence of Spiroplasma alleghenense PLHS-1 (ATCC 51752).</title>
        <authorList>
            <person name="Chou L."/>
            <person name="Lee T.-Y."/>
            <person name="Tsai Y.-M."/>
            <person name="Kuo C.-H."/>
        </authorList>
    </citation>
    <scope>NUCLEOTIDE SEQUENCE [LARGE SCALE GENOMIC DNA]</scope>
    <source>
        <strain evidence="2 3">PLHS-1</strain>
    </source>
</reference>
<dbReference type="KEGG" id="salx:SALLE_v1c07230"/>
<dbReference type="InterPro" id="IPR050270">
    <property type="entry name" value="DegV_domain_contain"/>
</dbReference>
<dbReference type="AlphaFoldDB" id="A0A345Z464"/>
<dbReference type="NCBIfam" id="TIGR00762">
    <property type="entry name" value="DegV"/>
    <property type="match status" value="1"/>
</dbReference>
<dbReference type="PANTHER" id="PTHR33434">
    <property type="entry name" value="DEGV DOMAIN-CONTAINING PROTEIN DR_1986-RELATED"/>
    <property type="match status" value="1"/>
</dbReference>
<evidence type="ECO:0000256" key="1">
    <source>
        <dbReference type="ARBA" id="ARBA00023121"/>
    </source>
</evidence>
<dbReference type="Pfam" id="PF02645">
    <property type="entry name" value="DegV"/>
    <property type="match status" value="1"/>
</dbReference>
<dbReference type="EMBL" id="CP031376">
    <property type="protein sequence ID" value="AXK51393.1"/>
    <property type="molecule type" value="Genomic_DNA"/>
</dbReference>
<dbReference type="RefSeq" id="WP_115558294.1">
    <property type="nucleotide sequence ID" value="NZ_CP031376.1"/>
</dbReference>
<dbReference type="OrthoDB" id="391635at2"/>
<protein>
    <submittedName>
        <fullName evidence="2">DegV family protein</fullName>
    </submittedName>
</protein>
<dbReference type="Gene3D" id="3.40.50.10170">
    <property type="match status" value="1"/>
</dbReference>
<dbReference type="Proteomes" id="UP000254792">
    <property type="component" value="Chromosome"/>
</dbReference>
<dbReference type="InterPro" id="IPR003797">
    <property type="entry name" value="DegV"/>
</dbReference>
<evidence type="ECO:0000313" key="3">
    <source>
        <dbReference type="Proteomes" id="UP000254792"/>
    </source>
</evidence>
<proteinExistence type="predicted"/>
<dbReference type="InterPro" id="IPR043168">
    <property type="entry name" value="DegV_C"/>
</dbReference>
<organism evidence="2 3">
    <name type="scientific">Spiroplasma alleghenense</name>
    <dbReference type="NCBI Taxonomy" id="216931"/>
    <lineage>
        <taxon>Bacteria</taxon>
        <taxon>Bacillati</taxon>
        <taxon>Mycoplasmatota</taxon>
        <taxon>Mollicutes</taxon>
        <taxon>Entomoplasmatales</taxon>
        <taxon>Spiroplasmataceae</taxon>
        <taxon>Spiroplasma</taxon>
    </lineage>
</organism>
<accession>A0A345Z464</accession>
<dbReference type="Gene3D" id="3.30.1180.10">
    <property type="match status" value="1"/>
</dbReference>
<dbReference type="SUPFAM" id="SSF82549">
    <property type="entry name" value="DAK1/DegV-like"/>
    <property type="match status" value="1"/>
</dbReference>
<keyword evidence="1" id="KW-0446">Lipid-binding</keyword>
<name>A0A345Z464_9MOLU</name>
<evidence type="ECO:0000313" key="2">
    <source>
        <dbReference type="EMBL" id="AXK51393.1"/>
    </source>
</evidence>
<sequence length="285" mass="32089">MKIGVLLDSSSGTTNEELKGTNIEVIPLHIILEDESDLSDTRENIEKYDVYKRVNDKENVKTSQASPGELEIKYTEMLKKYDHIIHITITKNISSMQDTAVMVSNQEEFKGKITVPEHNLAATAIKDCALYLNKLIKEDEKDVNTLVKKITEFENKFIAIIVPGDLSKLAKGGRAVKIFASILNAFKTKAVIHWAAKPKKIAMARKLSIIIEKVSGMLDKTYGKNGYNLKLLTTWDIPKRLLENTRSELEAEGIKFEEAYLPSIYAVHAGIDTLGFVAYSKEFDY</sequence>